<evidence type="ECO:0000313" key="1">
    <source>
        <dbReference type="EMBL" id="QIN81564.1"/>
    </source>
</evidence>
<dbReference type="EMBL" id="CP045119">
    <property type="protein sequence ID" value="QIN81564.1"/>
    <property type="molecule type" value="Genomic_DNA"/>
</dbReference>
<dbReference type="RefSeq" id="WP_166173063.1">
    <property type="nucleotide sequence ID" value="NZ_CP045119.1"/>
</dbReference>
<evidence type="ECO:0008006" key="3">
    <source>
        <dbReference type="Google" id="ProtNLM"/>
    </source>
</evidence>
<sequence>MDLGGVPISSLTVRQGAGRFELDFSAPNPAPMETFEVSSGAAGIELKNLANANFSEMRLSGGAAGYELDFGGKLSRNANVAVEAGLSGVDIEVPASTAAKIVAETTLGSVDVGDGFEKREGAFWTGSGTGPMLTVRAGVRLGSLKLRTA</sequence>
<dbReference type="KEGG" id="rub:GBA63_02175"/>
<keyword evidence="2" id="KW-1185">Reference proteome</keyword>
<accession>A0A6G8Q4Z6</accession>
<name>A0A6G8Q4Z6_9ACTN</name>
<dbReference type="AlphaFoldDB" id="A0A6G8Q4Z6"/>
<gene>
    <name evidence="1" type="ORF">GBA63_02175</name>
</gene>
<dbReference type="Proteomes" id="UP000501452">
    <property type="component" value="Chromosome"/>
</dbReference>
<organism evidence="1 2">
    <name type="scientific">Rubrobacter tropicus</name>
    <dbReference type="NCBI Taxonomy" id="2653851"/>
    <lineage>
        <taxon>Bacteria</taxon>
        <taxon>Bacillati</taxon>
        <taxon>Actinomycetota</taxon>
        <taxon>Rubrobacteria</taxon>
        <taxon>Rubrobacterales</taxon>
        <taxon>Rubrobacteraceae</taxon>
        <taxon>Rubrobacter</taxon>
    </lineage>
</organism>
<protein>
    <recommendedName>
        <fullName evidence="3">DUF2154 domain-containing protein</fullName>
    </recommendedName>
</protein>
<reference evidence="1 2" key="1">
    <citation type="submission" date="2019-10" db="EMBL/GenBank/DDBJ databases">
        <title>Rubrobacter sp nov SCSIO 52090 isolated from a deep-sea sediment in the South China Sea.</title>
        <authorList>
            <person name="Chen R.W."/>
        </authorList>
    </citation>
    <scope>NUCLEOTIDE SEQUENCE [LARGE SCALE GENOMIC DNA]</scope>
    <source>
        <strain evidence="1 2">SCSIO 52909</strain>
    </source>
</reference>
<proteinExistence type="predicted"/>
<evidence type="ECO:0000313" key="2">
    <source>
        <dbReference type="Proteomes" id="UP000501452"/>
    </source>
</evidence>